<dbReference type="Gene3D" id="3.40.50.1820">
    <property type="entry name" value="alpha/beta hydrolase"/>
    <property type="match status" value="1"/>
</dbReference>
<gene>
    <name evidence="1" type="ORF">SPI_03369</name>
</gene>
<evidence type="ECO:0000313" key="1">
    <source>
        <dbReference type="EMBL" id="OAA64722.1"/>
    </source>
</evidence>
<dbReference type="AlphaFoldDB" id="A0A162J763"/>
<protein>
    <submittedName>
        <fullName evidence="1">Interferon-induced GTP-binding protein mx2</fullName>
    </submittedName>
</protein>
<dbReference type="SUPFAM" id="SSF53474">
    <property type="entry name" value="alpha/beta-Hydrolases"/>
    <property type="match status" value="1"/>
</dbReference>
<dbReference type="STRING" id="1081102.A0A162J763"/>
<proteinExistence type="predicted"/>
<sequence length="383" mass="41947">MATSSPTIALDDPRFSRAFDLPADPAKGRTKPFHITYADYGYRNEAHPEEETVFLFFGPMMGSRWIHVAKDELAKAHKVRFINPDRPGFGGTDVVDVKDAMRLWLEAVPALLRHLNIKHVSLGCQSGGTVYALDLLLHHPELLHPDRPYLAIGAPWIRPVHTTATLMAIVQTFPVPVLRQTDKLGRLIVGHIGPKLGYCFGLSQAVVAKLIPVKPAAVDADANDDSGWAVAGQMEDDNWQRILARAYDESVHGLSSEAVLLMQKAEGAAPSAGHSGWGDWGDYDALVPRLAAALRGAGRHLRVDVFYAEKDILIGDSGTKGPQWFDQCWSKPEYGDVIAYQTTTVKGADHDWIYNLRWGAIQKVLATLDPSHAVDPGQPSTAA</sequence>
<dbReference type="OrthoDB" id="294702at2759"/>
<reference evidence="1 2" key="1">
    <citation type="journal article" date="2016" name="Genome Biol. Evol.">
        <title>Divergent and convergent evolution of fungal pathogenicity.</title>
        <authorList>
            <person name="Shang Y."/>
            <person name="Xiao G."/>
            <person name="Zheng P."/>
            <person name="Cen K."/>
            <person name="Zhan S."/>
            <person name="Wang C."/>
        </authorList>
    </citation>
    <scope>NUCLEOTIDE SEQUENCE [LARGE SCALE GENOMIC DNA]</scope>
    <source>
        <strain evidence="1 2">RCEF 264</strain>
    </source>
</reference>
<dbReference type="InterPro" id="IPR029058">
    <property type="entry name" value="AB_hydrolase_fold"/>
</dbReference>
<organism evidence="1 2">
    <name type="scientific">Niveomyces insectorum RCEF 264</name>
    <dbReference type="NCBI Taxonomy" id="1081102"/>
    <lineage>
        <taxon>Eukaryota</taxon>
        <taxon>Fungi</taxon>
        <taxon>Dikarya</taxon>
        <taxon>Ascomycota</taxon>
        <taxon>Pezizomycotina</taxon>
        <taxon>Sordariomycetes</taxon>
        <taxon>Hypocreomycetidae</taxon>
        <taxon>Hypocreales</taxon>
        <taxon>Cordycipitaceae</taxon>
        <taxon>Niveomyces</taxon>
    </lineage>
</organism>
<comment type="caution">
    <text evidence="1">The sequence shown here is derived from an EMBL/GenBank/DDBJ whole genome shotgun (WGS) entry which is preliminary data.</text>
</comment>
<dbReference type="Proteomes" id="UP000076874">
    <property type="component" value="Unassembled WGS sequence"/>
</dbReference>
<evidence type="ECO:0000313" key="2">
    <source>
        <dbReference type="Proteomes" id="UP000076874"/>
    </source>
</evidence>
<dbReference type="EMBL" id="AZHD01000004">
    <property type="protein sequence ID" value="OAA64722.1"/>
    <property type="molecule type" value="Genomic_DNA"/>
</dbReference>
<keyword evidence="2" id="KW-1185">Reference proteome</keyword>
<name>A0A162J763_9HYPO</name>
<accession>A0A162J763</accession>